<keyword evidence="4 6" id="KW-0067">ATP-binding</keyword>
<accession>A0A6I6EMU0</accession>
<feature type="domain" description="ABC transporter" evidence="5">
    <location>
        <begin position="2"/>
        <end position="223"/>
    </location>
</feature>
<dbReference type="InterPro" id="IPR027417">
    <property type="entry name" value="P-loop_NTPase"/>
</dbReference>
<dbReference type="Proteomes" id="UP000422764">
    <property type="component" value="Chromosome"/>
</dbReference>
<evidence type="ECO:0000256" key="3">
    <source>
        <dbReference type="ARBA" id="ARBA00022741"/>
    </source>
</evidence>
<dbReference type="SMART" id="SM00382">
    <property type="entry name" value="AAA"/>
    <property type="match status" value="1"/>
</dbReference>
<gene>
    <name evidence="6" type="ORF">GOM49_00205</name>
</gene>
<dbReference type="AlphaFoldDB" id="A0A6I6EMU0"/>
<evidence type="ECO:0000256" key="1">
    <source>
        <dbReference type="ARBA" id="ARBA00005417"/>
    </source>
</evidence>
<dbReference type="InterPro" id="IPR017871">
    <property type="entry name" value="ABC_transporter-like_CS"/>
</dbReference>
<dbReference type="SUPFAM" id="SSF52540">
    <property type="entry name" value="P-loop containing nucleoside triphosphate hydrolases"/>
    <property type="match status" value="1"/>
</dbReference>
<dbReference type="PROSITE" id="PS00211">
    <property type="entry name" value="ABC_TRANSPORTER_1"/>
    <property type="match status" value="1"/>
</dbReference>
<keyword evidence="2" id="KW-0813">Transport</keyword>
<evidence type="ECO:0000259" key="5">
    <source>
        <dbReference type="PROSITE" id="PS50893"/>
    </source>
</evidence>
<dbReference type="PROSITE" id="PS50893">
    <property type="entry name" value="ABC_TRANSPORTER_2"/>
    <property type="match status" value="1"/>
</dbReference>
<dbReference type="EMBL" id="CP046522">
    <property type="protein sequence ID" value="QGU93773.1"/>
    <property type="molecule type" value="Genomic_DNA"/>
</dbReference>
<dbReference type="InterPro" id="IPR003439">
    <property type="entry name" value="ABC_transporter-like_ATP-bd"/>
</dbReference>
<dbReference type="InterPro" id="IPR050153">
    <property type="entry name" value="Metal_Ion_Import_ABC"/>
</dbReference>
<dbReference type="PANTHER" id="PTHR42734:SF17">
    <property type="entry name" value="METAL TRANSPORT SYSTEM ATP-BINDING PROTEIN TM_0124-RELATED"/>
    <property type="match status" value="1"/>
</dbReference>
<dbReference type="Gene3D" id="3.40.50.300">
    <property type="entry name" value="P-loop containing nucleotide triphosphate hydrolases"/>
    <property type="match status" value="1"/>
</dbReference>
<proteinExistence type="inferred from homology"/>
<dbReference type="GO" id="GO:0016887">
    <property type="term" value="F:ATP hydrolysis activity"/>
    <property type="evidence" value="ECO:0007669"/>
    <property type="project" value="InterPro"/>
</dbReference>
<dbReference type="GO" id="GO:0005524">
    <property type="term" value="F:ATP binding"/>
    <property type="evidence" value="ECO:0007669"/>
    <property type="project" value="UniProtKB-KW"/>
</dbReference>
<dbReference type="Pfam" id="PF00005">
    <property type="entry name" value="ABC_tran"/>
    <property type="match status" value="1"/>
</dbReference>
<protein>
    <submittedName>
        <fullName evidence="6">ATP-binding cassette domain-containing protein</fullName>
    </submittedName>
</protein>
<keyword evidence="3" id="KW-0547">Nucleotide-binding</keyword>
<reference evidence="6 7" key="1">
    <citation type="submission" date="2019-12" db="EMBL/GenBank/DDBJ databases">
        <title>Genome sequenceing of Clostridium bovifaecis.</title>
        <authorList>
            <person name="Yao Y."/>
        </authorList>
    </citation>
    <scope>NUCLEOTIDE SEQUENCE [LARGE SCALE GENOMIC DNA]</scope>
    <source>
        <strain evidence="6 7">BXX</strain>
    </source>
</reference>
<comment type="similarity">
    <text evidence="1">Belongs to the ABC transporter superfamily.</text>
</comment>
<evidence type="ECO:0000256" key="4">
    <source>
        <dbReference type="ARBA" id="ARBA00022840"/>
    </source>
</evidence>
<name>A0A6I6EMU0_9CLOT</name>
<dbReference type="PANTHER" id="PTHR42734">
    <property type="entry name" value="METAL TRANSPORT SYSTEM ATP-BINDING PROTEIN TM_0124-RELATED"/>
    <property type="match status" value="1"/>
</dbReference>
<keyword evidence="7" id="KW-1185">Reference proteome</keyword>
<evidence type="ECO:0000313" key="7">
    <source>
        <dbReference type="Proteomes" id="UP000422764"/>
    </source>
</evidence>
<evidence type="ECO:0000256" key="2">
    <source>
        <dbReference type="ARBA" id="ARBA00022448"/>
    </source>
</evidence>
<evidence type="ECO:0000313" key="6">
    <source>
        <dbReference type="EMBL" id="QGU93773.1"/>
    </source>
</evidence>
<dbReference type="InterPro" id="IPR003593">
    <property type="entry name" value="AAA+_ATPase"/>
</dbReference>
<organism evidence="6 7">
    <name type="scientific">Clostridium bovifaecis</name>
    <dbReference type="NCBI Taxonomy" id="2184719"/>
    <lineage>
        <taxon>Bacteria</taxon>
        <taxon>Bacillati</taxon>
        <taxon>Bacillota</taxon>
        <taxon>Clostridia</taxon>
        <taxon>Eubacteriales</taxon>
        <taxon>Clostridiaceae</taxon>
        <taxon>Clostridium</taxon>
    </lineage>
</organism>
<sequence length="223" mass="25020">MIHITNLCFSYTNHPPYVLNDLDLIIKQGEYVSILGENGSGKSTLIKLILKMLKPSKGSININTNKIGYVPQRFESFNSQFPITVFEVLNFHRKAIGIKEVVSIENSLKKVGMEYYKNHLIGNLSGGQQQKVFIARALMGNPDLIVLDEPSTGIDVQSQKEIYNIIKNLNLDLNITVIAVEHNLKAAVINSDCIFELNNGTGLLRSVDEYKRHHQEVSTHVTV</sequence>